<organism evidence="1 2">
    <name type="scientific">Lokiarchaeia virus SkuldV3</name>
    <dbReference type="NCBI Taxonomy" id="2983915"/>
    <lineage>
        <taxon>Viruses</taxon>
        <taxon>Varidnaviria</taxon>
        <taxon>Abadenavirae</taxon>
        <taxon>Produgelaviricota</taxon>
        <taxon>Belvinaviricetes</taxon>
        <taxon>Atroposvirales</taxon>
        <taxon>Skuldviridae</taxon>
        <taxon>Delusorvirus</taxon>
        <taxon>Delusorvirus cascadiense</taxon>
    </lineage>
</organism>
<accession>A0A9N6YJT6</accession>
<gene>
    <name evidence="1" type="ORF">ES702_05921</name>
</gene>
<evidence type="ECO:0008006" key="3">
    <source>
        <dbReference type="Google" id="ProtNLM"/>
    </source>
</evidence>
<proteinExistence type="predicted"/>
<evidence type="ECO:0000313" key="2">
    <source>
        <dbReference type="Proteomes" id="UP001161480"/>
    </source>
</evidence>
<sequence>MYSGTWIDNETIPGWYKCDGNNGTVNLVDKFVRGGITSGATGGSDDAVVVEHLHELKYNTTVIVKGIVSVIQTFPGLFSGNTELTGVSGIGANKPAYYTLIFIQRIS</sequence>
<keyword evidence="2" id="KW-1185">Reference proteome</keyword>
<reference evidence="1" key="1">
    <citation type="journal article" date="2022" name="Nat. Microbiol.">
        <title>Three families of Asgard archaeal viruses identified in metagenome-assembled genomes.</title>
        <authorList>
            <person name="Medvedeva S."/>
            <person name="Sun J."/>
            <person name="Yutin N."/>
            <person name="Koonin E.V."/>
            <person name="Nunoura T."/>
            <person name="Rinke C."/>
            <person name="Krupovic M."/>
        </authorList>
    </citation>
    <scope>NUCLEOTIDE SEQUENCE</scope>
</reference>
<protein>
    <recommendedName>
        <fullName evidence="3">Tail fiber protein</fullName>
    </recommendedName>
</protein>
<name>A0A9N6YJT6_9VIRU</name>
<dbReference type="Proteomes" id="UP001161480">
    <property type="component" value="Segment"/>
</dbReference>
<evidence type="ECO:0000313" key="1">
    <source>
        <dbReference type="EMBL" id="DAZ90958.1"/>
    </source>
</evidence>
<dbReference type="EMBL" id="BK062752">
    <property type="protein sequence ID" value="DAZ90958.1"/>
    <property type="molecule type" value="Genomic_DNA"/>
</dbReference>